<reference evidence="1" key="1">
    <citation type="submission" date="2009-11" db="EMBL/GenBank/DDBJ databases">
        <authorList>
            <consortium name="The Broad Institute Genome Sequencing Platform"/>
            <person name="Ward D."/>
            <person name="Feldgarden M."/>
            <person name="Earl A."/>
            <person name="Young S.K."/>
            <person name="Zeng Q."/>
            <person name="Koehrsen M."/>
            <person name="Alvarado L."/>
            <person name="Berlin A."/>
            <person name="Bochicchio J."/>
            <person name="Borenstein D."/>
            <person name="Chapman S.B."/>
            <person name="Chen Z."/>
            <person name="Engels R."/>
            <person name="Freedman E."/>
            <person name="Gellesch M."/>
            <person name="Goldberg J."/>
            <person name="Griggs A."/>
            <person name="Gujja S."/>
            <person name="Heilman E."/>
            <person name="Heiman D."/>
            <person name="Hepburn T."/>
            <person name="Howarth C."/>
            <person name="Jen D."/>
            <person name="Larson L."/>
            <person name="Lewis B."/>
            <person name="Mehta T."/>
            <person name="Park D."/>
            <person name="Pearson M."/>
            <person name="Roberts A."/>
            <person name="Saif S."/>
            <person name="Shea T."/>
            <person name="Shenoy N."/>
            <person name="Sisk P."/>
            <person name="Stolte C."/>
            <person name="Sykes S."/>
            <person name="Thomson T."/>
            <person name="Walk T."/>
            <person name="White J."/>
            <person name="Yandava C."/>
            <person name="Izard J."/>
            <person name="Baranova O.V."/>
            <person name="Blanton J.M."/>
            <person name="Tanner A.C."/>
            <person name="Dewhirst F.E."/>
            <person name="Haas B."/>
            <person name="Nusbaum C."/>
            <person name="Birren B."/>
        </authorList>
    </citation>
    <scope>NUCLEOTIDE SEQUENCE [LARGE SCALE GENOMIC DNA]</scope>
    <source>
        <strain evidence="1">1-1 BBBD Race 1</strain>
    </source>
</reference>
<organism evidence="1">
    <name type="scientific">Puccinia triticina (isolate 1-1 / race 1 (BBBD))</name>
    <name type="common">Brown leaf rust fungus</name>
    <dbReference type="NCBI Taxonomy" id="630390"/>
    <lineage>
        <taxon>Eukaryota</taxon>
        <taxon>Fungi</taxon>
        <taxon>Dikarya</taxon>
        <taxon>Basidiomycota</taxon>
        <taxon>Pucciniomycotina</taxon>
        <taxon>Pucciniomycetes</taxon>
        <taxon>Pucciniales</taxon>
        <taxon>Pucciniaceae</taxon>
        <taxon>Puccinia</taxon>
    </lineage>
</organism>
<reference evidence="2 3" key="3">
    <citation type="journal article" date="2017" name="G3 (Bethesda)">
        <title>Comparative analysis highlights variable genome content of wheat rusts and divergence of the mating loci.</title>
        <authorList>
            <person name="Cuomo C.A."/>
            <person name="Bakkeren G."/>
            <person name="Khalil H.B."/>
            <person name="Panwar V."/>
            <person name="Joly D."/>
            <person name="Linning R."/>
            <person name="Sakthikumar S."/>
            <person name="Song X."/>
            <person name="Adiconis X."/>
            <person name="Fan L."/>
            <person name="Goldberg J.M."/>
            <person name="Levin J.Z."/>
            <person name="Young S."/>
            <person name="Zeng Q."/>
            <person name="Anikster Y."/>
            <person name="Bruce M."/>
            <person name="Wang M."/>
            <person name="Yin C."/>
            <person name="McCallum B."/>
            <person name="Szabo L.J."/>
            <person name="Hulbert S."/>
            <person name="Chen X."/>
            <person name="Fellers J.P."/>
        </authorList>
    </citation>
    <scope>NUCLEOTIDE SEQUENCE</scope>
    <source>
        <strain evidence="3">Isolate 1-1 / race 1 (BBBD)</strain>
        <strain evidence="2">isolate 1-1 / race 1 (BBBD)</strain>
    </source>
</reference>
<name>A0A180GWG5_PUCT1</name>
<evidence type="ECO:0000313" key="3">
    <source>
        <dbReference type="Proteomes" id="UP000005240"/>
    </source>
</evidence>
<feature type="non-terminal residue" evidence="1">
    <location>
        <position position="1"/>
    </location>
</feature>
<keyword evidence="3" id="KW-1185">Reference proteome</keyword>
<sequence>ALRFILPRPDGPSKISFLLPANLYSQRENISNRDAQLFDRLTKVAGLEKVQQHNHKLDSVFHFRRIDFKKRAVTTYLWKHFTTGDWRSIMLLKMLTRCSNLPKKMETKSRH</sequence>
<evidence type="ECO:0000313" key="1">
    <source>
        <dbReference type="EMBL" id="OAV97135.1"/>
    </source>
</evidence>
<accession>A0A180GWG5</accession>
<dbReference type="EnsemblFungi" id="PTTG_26151-t43_1">
    <property type="protein sequence ID" value="PTTG_26151-t43_1-p1"/>
    <property type="gene ID" value="PTTG_26151"/>
</dbReference>
<dbReference type="VEuPathDB" id="FungiDB:PTTG_26151"/>
<gene>
    <name evidence="1" type="ORF">PTTG_26151</name>
</gene>
<dbReference type="Proteomes" id="UP000005240">
    <property type="component" value="Unassembled WGS sequence"/>
</dbReference>
<reference evidence="1" key="2">
    <citation type="submission" date="2016-05" db="EMBL/GenBank/DDBJ databases">
        <title>Comparative analysis highlights variable genome content of wheat rusts and divergence of the mating loci.</title>
        <authorList>
            <person name="Cuomo C.A."/>
            <person name="Bakkeren G."/>
            <person name="Szabo L."/>
            <person name="Khalil H."/>
            <person name="Joly D."/>
            <person name="Goldberg J."/>
            <person name="Young S."/>
            <person name="Zeng Q."/>
            <person name="Fellers J."/>
        </authorList>
    </citation>
    <scope>NUCLEOTIDE SEQUENCE [LARGE SCALE GENOMIC DNA]</scope>
    <source>
        <strain evidence="1">1-1 BBBD Race 1</strain>
    </source>
</reference>
<proteinExistence type="predicted"/>
<dbReference type="EMBL" id="ADAS02000015">
    <property type="protein sequence ID" value="OAV97135.1"/>
    <property type="molecule type" value="Genomic_DNA"/>
</dbReference>
<protein>
    <submittedName>
        <fullName evidence="1 2">Uncharacterized protein</fullName>
    </submittedName>
</protein>
<evidence type="ECO:0000313" key="2">
    <source>
        <dbReference type="EnsemblFungi" id="PTTG_26151-t43_1-p1"/>
    </source>
</evidence>
<reference evidence="2" key="4">
    <citation type="submission" date="2025-05" db="UniProtKB">
        <authorList>
            <consortium name="EnsemblFungi"/>
        </authorList>
    </citation>
    <scope>IDENTIFICATION</scope>
    <source>
        <strain evidence="2">isolate 1-1 / race 1 (BBBD)</strain>
    </source>
</reference>
<dbReference type="AlphaFoldDB" id="A0A180GWG5"/>